<dbReference type="Proteomes" id="UP000006868">
    <property type="component" value="Chromosome"/>
</dbReference>
<dbReference type="PATRIC" id="fig|886882.15.peg.531"/>
<name>E3EE40_PAEPS</name>
<organism evidence="3 4">
    <name type="scientific">Paenibacillus polymyxa (strain SC2)</name>
    <name type="common">Bacillus polymyxa</name>
    <dbReference type="NCBI Taxonomy" id="886882"/>
    <lineage>
        <taxon>Bacteria</taxon>
        <taxon>Bacillati</taxon>
        <taxon>Bacillota</taxon>
        <taxon>Bacilli</taxon>
        <taxon>Bacillales</taxon>
        <taxon>Paenibacillaceae</taxon>
        <taxon>Paenibacillus</taxon>
    </lineage>
</organism>
<dbReference type="STRING" id="1406.LK13_15620"/>
<evidence type="ECO:0000256" key="2">
    <source>
        <dbReference type="SAM" id="MobiDB-lite"/>
    </source>
</evidence>
<reference evidence="3 4" key="1">
    <citation type="journal article" date="2011" name="J. Bacteriol.">
        <title>Complete genome sequence of Paenibacillus polymyxa SC2, a strain of plant growth-promoting Rhizobacterium with broad-spectrum antimicrobial activity.</title>
        <authorList>
            <person name="Ma M."/>
            <person name="Wang C."/>
            <person name="Ding Y."/>
            <person name="Li L."/>
            <person name="Shen D."/>
            <person name="Jiang X."/>
            <person name="Guan D."/>
            <person name="Cao F."/>
            <person name="Chen H."/>
            <person name="Feng R."/>
            <person name="Wang X."/>
            <person name="Ge Y."/>
            <person name="Yao L."/>
            <person name="Bing X."/>
            <person name="Yang X."/>
            <person name="Li J."/>
            <person name="Du B."/>
        </authorList>
    </citation>
    <scope>NUCLEOTIDE SEQUENCE [LARGE SCALE GENOMIC DNA]</scope>
    <source>
        <strain evidence="3 4">SC2</strain>
    </source>
</reference>
<dbReference type="AlphaFoldDB" id="E3EE40"/>
<keyword evidence="1" id="KW-0720">Serine protease</keyword>
<protein>
    <submittedName>
        <fullName evidence="3">M1-674</fullName>
    </submittedName>
</protein>
<sequence length="389" mass="41979">MMCRLVIGIYIIDYDEKEMHVAVATFYQAFKLKSRIWRTMLKRNGVTGIGVGYADPNRPAKGAAIVLYTLRNLSAVSQTKLQAVTQNISRASAVPIRILGVGSFKREAATPTQTNPRQRWRPVPGAVSVGTTVPTTAGGTGGLIVIKNNTLFILSNAHVLVPTNTSQFHNTIQPSPADGGRTADQIGRAFQFVPLTTTGVNFQDSAIAIANSNSLLNPRYLINQSGGLITVPGHLLSYRLGMTFKRMAKTNGFARGVVEAIGVEQRVRGDSGIKTFRDQTVIRFTQGRTGPGDSGSVWLNDSNDRLNNYAAAVHFAGSTDGTRSVSFPIERAMRTYGTLVAIPAAAGGYKAGVAKGKAPKNNYAYVRPLTRKQRSLSPVITSNTEQEKH</sequence>
<dbReference type="EMBL" id="CP002213">
    <property type="protein sequence ID" value="ADO54520.1"/>
    <property type="molecule type" value="Genomic_DNA"/>
</dbReference>
<keyword evidence="1" id="KW-0378">Hydrolase</keyword>
<gene>
    <name evidence="3" type="primary">M1-674</name>
    <name evidence="3" type="ORF">PPSC2_02805</name>
</gene>
<dbReference type="HOGENOM" id="CLU_798872_0_0_9"/>
<dbReference type="SUPFAM" id="SSF50494">
    <property type="entry name" value="Trypsin-like serine proteases"/>
    <property type="match status" value="1"/>
</dbReference>
<dbReference type="InterPro" id="IPR009003">
    <property type="entry name" value="Peptidase_S1_PA"/>
</dbReference>
<dbReference type="OrthoDB" id="104542at2"/>
<keyword evidence="1" id="KW-0645">Protease</keyword>
<dbReference type="RefSeq" id="WP_013369160.1">
    <property type="nucleotide sequence ID" value="NC_014622.2"/>
</dbReference>
<dbReference type="KEGG" id="ppm:PPSC2_02805"/>
<proteinExistence type="predicted"/>
<evidence type="ECO:0000256" key="1">
    <source>
        <dbReference type="ARBA" id="ARBA00022825"/>
    </source>
</evidence>
<evidence type="ECO:0000313" key="3">
    <source>
        <dbReference type="EMBL" id="ADO54520.1"/>
    </source>
</evidence>
<feature type="region of interest" description="Disordered" evidence="2">
    <location>
        <begin position="107"/>
        <end position="127"/>
    </location>
</feature>
<evidence type="ECO:0000313" key="4">
    <source>
        <dbReference type="Proteomes" id="UP000006868"/>
    </source>
</evidence>
<dbReference type="eggNOG" id="COG0265">
    <property type="taxonomic scope" value="Bacteria"/>
</dbReference>
<accession>E3EE40</accession>
<dbReference type="GO" id="GO:0008236">
    <property type="term" value="F:serine-type peptidase activity"/>
    <property type="evidence" value="ECO:0007669"/>
    <property type="project" value="UniProtKB-KW"/>
</dbReference>